<accession>A0ABS9SP52</accession>
<reference evidence="3 4" key="1">
    <citation type="submission" date="2022-02" db="EMBL/GenBank/DDBJ databases">
        <authorList>
            <person name="Min J."/>
        </authorList>
    </citation>
    <scope>NUCLEOTIDE SEQUENCE [LARGE SCALE GENOMIC DNA]</scope>
    <source>
        <strain evidence="3 4">GR10-1</strain>
    </source>
</reference>
<evidence type="ECO:0000313" key="3">
    <source>
        <dbReference type="EMBL" id="MCH5600164.1"/>
    </source>
</evidence>
<organism evidence="3 4">
    <name type="scientific">Niabella ginsengisoli</name>
    <dbReference type="NCBI Taxonomy" id="522298"/>
    <lineage>
        <taxon>Bacteria</taxon>
        <taxon>Pseudomonadati</taxon>
        <taxon>Bacteroidota</taxon>
        <taxon>Chitinophagia</taxon>
        <taxon>Chitinophagales</taxon>
        <taxon>Chitinophagaceae</taxon>
        <taxon>Niabella</taxon>
    </lineage>
</organism>
<proteinExistence type="predicted"/>
<comment type="caution">
    <text evidence="3">The sequence shown here is derived from an EMBL/GenBank/DDBJ whole genome shotgun (WGS) entry which is preliminary data.</text>
</comment>
<name>A0ABS9SP52_9BACT</name>
<dbReference type="Pfam" id="PF00072">
    <property type="entry name" value="Response_reg"/>
    <property type="match status" value="1"/>
</dbReference>
<dbReference type="PANTHER" id="PTHR44520:SF2">
    <property type="entry name" value="RESPONSE REGULATOR RCP1"/>
    <property type="match status" value="1"/>
</dbReference>
<dbReference type="SUPFAM" id="SSF52172">
    <property type="entry name" value="CheY-like"/>
    <property type="match status" value="1"/>
</dbReference>
<keyword evidence="1" id="KW-0597">Phosphoprotein</keyword>
<dbReference type="EMBL" id="JAKWBL010000004">
    <property type="protein sequence ID" value="MCH5600164.1"/>
    <property type="molecule type" value="Genomic_DNA"/>
</dbReference>
<dbReference type="SMART" id="SM00448">
    <property type="entry name" value="REC"/>
    <property type="match status" value="1"/>
</dbReference>
<sequence>MPPKAPKPNLLVIIDDSSFDLRINSGIATHIKVFTQILCFSSAEEGLDFLVENLDNPQIYPHLILLDIQMPEMDGFEFMKRYDKFPDNFKKGSNVVMLSSTDDLQDITRVDSNKNVFRLLKKPLQIEQLKAIAEELYLLD</sequence>
<gene>
    <name evidence="3" type="ORF">MKP09_20705</name>
</gene>
<protein>
    <submittedName>
        <fullName evidence="3">Response regulator</fullName>
    </submittedName>
</protein>
<evidence type="ECO:0000313" key="4">
    <source>
        <dbReference type="Proteomes" id="UP001202248"/>
    </source>
</evidence>
<dbReference type="InterPro" id="IPR011006">
    <property type="entry name" value="CheY-like_superfamily"/>
</dbReference>
<dbReference type="Gene3D" id="3.40.50.2300">
    <property type="match status" value="1"/>
</dbReference>
<dbReference type="InterPro" id="IPR052893">
    <property type="entry name" value="TCS_response_regulator"/>
</dbReference>
<feature type="modified residue" description="4-aspartylphosphate" evidence="1">
    <location>
        <position position="67"/>
    </location>
</feature>
<evidence type="ECO:0000256" key="1">
    <source>
        <dbReference type="PROSITE-ProRule" id="PRU00169"/>
    </source>
</evidence>
<feature type="domain" description="Response regulatory" evidence="2">
    <location>
        <begin position="10"/>
        <end position="137"/>
    </location>
</feature>
<dbReference type="PROSITE" id="PS50110">
    <property type="entry name" value="RESPONSE_REGULATORY"/>
    <property type="match status" value="1"/>
</dbReference>
<dbReference type="RefSeq" id="WP_240832174.1">
    <property type="nucleotide sequence ID" value="NZ_JAKWBL010000004.1"/>
</dbReference>
<dbReference type="PANTHER" id="PTHR44520">
    <property type="entry name" value="RESPONSE REGULATOR RCP1-RELATED"/>
    <property type="match status" value="1"/>
</dbReference>
<keyword evidence="4" id="KW-1185">Reference proteome</keyword>
<evidence type="ECO:0000259" key="2">
    <source>
        <dbReference type="PROSITE" id="PS50110"/>
    </source>
</evidence>
<dbReference type="InterPro" id="IPR001789">
    <property type="entry name" value="Sig_transdc_resp-reg_receiver"/>
</dbReference>
<dbReference type="Proteomes" id="UP001202248">
    <property type="component" value="Unassembled WGS sequence"/>
</dbReference>